<dbReference type="NCBIfam" id="TIGR02605">
    <property type="entry name" value="CxxC_CxxC_SSSS"/>
    <property type="match status" value="1"/>
</dbReference>
<keyword evidence="3" id="KW-1185">Reference proteome</keyword>
<evidence type="ECO:0000313" key="2">
    <source>
        <dbReference type="EMBL" id="QDT60764.1"/>
    </source>
</evidence>
<dbReference type="InterPro" id="IPR013429">
    <property type="entry name" value="Regulatory_FmdB_Zinc_ribbon"/>
</dbReference>
<accession>A0A517SX89</accession>
<evidence type="ECO:0000259" key="1">
    <source>
        <dbReference type="SMART" id="SM00834"/>
    </source>
</evidence>
<protein>
    <submittedName>
        <fullName evidence="2">Zinc ribbon domain protein</fullName>
    </submittedName>
</protein>
<dbReference type="OrthoDB" id="9813321at2"/>
<dbReference type="Proteomes" id="UP000315003">
    <property type="component" value="Chromosome"/>
</dbReference>
<organism evidence="2 3">
    <name type="scientific">Stieleria bergensis</name>
    <dbReference type="NCBI Taxonomy" id="2528025"/>
    <lineage>
        <taxon>Bacteria</taxon>
        <taxon>Pseudomonadati</taxon>
        <taxon>Planctomycetota</taxon>
        <taxon>Planctomycetia</taxon>
        <taxon>Pirellulales</taxon>
        <taxon>Pirellulaceae</taxon>
        <taxon>Stieleria</taxon>
    </lineage>
</organism>
<dbReference type="SMART" id="SM00834">
    <property type="entry name" value="CxxC_CXXC_SSSS"/>
    <property type="match status" value="1"/>
</dbReference>
<name>A0A517SX89_9BACT</name>
<sequence length="79" mass="8242">MPLYEYECNDCEQSVEVLVRRPDEKVECPTCHSEKMIRLMSAPAAPNMKSGGSLPVASAGDGGACGAPRCCGGGCDTGF</sequence>
<proteinExistence type="predicted"/>
<reference evidence="2 3" key="1">
    <citation type="submission" date="2019-02" db="EMBL/GenBank/DDBJ databases">
        <title>Deep-cultivation of Planctomycetes and their phenomic and genomic characterization uncovers novel biology.</title>
        <authorList>
            <person name="Wiegand S."/>
            <person name="Jogler M."/>
            <person name="Boedeker C."/>
            <person name="Pinto D."/>
            <person name="Vollmers J."/>
            <person name="Rivas-Marin E."/>
            <person name="Kohn T."/>
            <person name="Peeters S.H."/>
            <person name="Heuer A."/>
            <person name="Rast P."/>
            <person name="Oberbeckmann S."/>
            <person name="Bunk B."/>
            <person name="Jeske O."/>
            <person name="Meyerdierks A."/>
            <person name="Storesund J.E."/>
            <person name="Kallscheuer N."/>
            <person name="Luecker S."/>
            <person name="Lage O.M."/>
            <person name="Pohl T."/>
            <person name="Merkel B.J."/>
            <person name="Hornburger P."/>
            <person name="Mueller R.-W."/>
            <person name="Bruemmer F."/>
            <person name="Labrenz M."/>
            <person name="Spormann A.M."/>
            <person name="Op den Camp H."/>
            <person name="Overmann J."/>
            <person name="Amann R."/>
            <person name="Jetten M.S.M."/>
            <person name="Mascher T."/>
            <person name="Medema M.H."/>
            <person name="Devos D.P."/>
            <person name="Kaster A.-K."/>
            <person name="Ovreas L."/>
            <person name="Rohde M."/>
            <person name="Galperin M.Y."/>
            <person name="Jogler C."/>
        </authorList>
    </citation>
    <scope>NUCLEOTIDE SEQUENCE [LARGE SCALE GENOMIC DNA]</scope>
    <source>
        <strain evidence="2 3">SV_7m_r</strain>
    </source>
</reference>
<gene>
    <name evidence="2" type="ORF">SV7mr_32900</name>
</gene>
<dbReference type="Pfam" id="PF09723">
    <property type="entry name" value="Zn_ribbon_8"/>
    <property type="match status" value="1"/>
</dbReference>
<dbReference type="EMBL" id="CP036272">
    <property type="protein sequence ID" value="QDT60764.1"/>
    <property type="molecule type" value="Genomic_DNA"/>
</dbReference>
<dbReference type="AlphaFoldDB" id="A0A517SX89"/>
<evidence type="ECO:0000313" key="3">
    <source>
        <dbReference type="Proteomes" id="UP000315003"/>
    </source>
</evidence>
<feature type="domain" description="Putative regulatory protein FmdB zinc ribbon" evidence="1">
    <location>
        <begin position="1"/>
        <end position="41"/>
    </location>
</feature>